<proteinExistence type="predicted"/>
<keyword evidence="4" id="KW-1185">Reference proteome</keyword>
<dbReference type="EMBL" id="QZVS01000085">
    <property type="protein sequence ID" value="RJT88073.1"/>
    <property type="molecule type" value="Genomic_DNA"/>
</dbReference>
<reference evidence="3 4" key="1">
    <citation type="submission" date="2018-09" db="EMBL/GenBank/DDBJ databases">
        <title>Novel species of Cryobacterium.</title>
        <authorList>
            <person name="Liu Q."/>
            <person name="Xin Y.-H."/>
        </authorList>
    </citation>
    <scope>NUCLEOTIDE SEQUENCE [LARGE SCALE GENOMIC DNA]</scope>
    <source>
        <strain evidence="3 4">Hh39</strain>
    </source>
</reference>
<evidence type="ECO:0000313" key="4">
    <source>
        <dbReference type="Proteomes" id="UP000272015"/>
    </source>
</evidence>
<sequence>MHRKEQPMTPNPTQEAPTTPAEIDLQRGFAIGGDSGPRIVYDMPETPYHAHPALSSTQARLLLDSPARFHYSKTHPQGHKDAFDLGTAVHTKVLGVGSQAIAYPDEHLTPSGMVSSKAATIEWVAEQRANGLIVLSADKLAEVNAMSEAVLAHPTAKILFEQDGNSEASIFATDPETGVELRARFDFLPNLANNHPIAVDLKTTGKSASREGFEKSVASFGYDVQQGHYLPTLELVVGRELPMVFVVVETAAPHLVAVHQLDQLWHEMGMTKARKAREIFAECTANNEWPGYPTGVELISPPTWAVYQHEEKYA</sequence>
<dbReference type="InterPro" id="IPR011604">
    <property type="entry name" value="PDDEXK-like_dom_sf"/>
</dbReference>
<dbReference type="Pfam" id="PF12684">
    <property type="entry name" value="DUF3799"/>
    <property type="match status" value="1"/>
</dbReference>
<dbReference type="InterPro" id="IPR024432">
    <property type="entry name" value="Put_RecE_PDDEXK-like_dom"/>
</dbReference>
<dbReference type="Proteomes" id="UP000272015">
    <property type="component" value="Unassembled WGS sequence"/>
</dbReference>
<dbReference type="Gene3D" id="3.90.320.10">
    <property type="match status" value="1"/>
</dbReference>
<comment type="caution">
    <text evidence="3">The sequence shown here is derived from an EMBL/GenBank/DDBJ whole genome shotgun (WGS) entry which is preliminary data.</text>
</comment>
<organism evidence="3 4">
    <name type="scientific">Cryobacterium melibiosiphilum</name>
    <dbReference type="NCBI Taxonomy" id="995039"/>
    <lineage>
        <taxon>Bacteria</taxon>
        <taxon>Bacillati</taxon>
        <taxon>Actinomycetota</taxon>
        <taxon>Actinomycetes</taxon>
        <taxon>Micrococcales</taxon>
        <taxon>Microbacteriaceae</taxon>
        <taxon>Cryobacterium</taxon>
    </lineage>
</organism>
<dbReference type="AlphaFoldDB" id="A0A3A5MMF7"/>
<protein>
    <recommendedName>
        <fullName evidence="2">Putative exodeoxyribonuclease 8 PDDEXK-like domain-containing protein</fullName>
    </recommendedName>
</protein>
<feature type="domain" description="Putative exodeoxyribonuclease 8 PDDEXK-like" evidence="2">
    <location>
        <begin position="55"/>
        <end position="297"/>
    </location>
</feature>
<feature type="region of interest" description="Disordered" evidence="1">
    <location>
        <begin position="1"/>
        <end position="21"/>
    </location>
</feature>
<name>A0A3A5MMF7_9MICO</name>
<evidence type="ECO:0000256" key="1">
    <source>
        <dbReference type="SAM" id="MobiDB-lite"/>
    </source>
</evidence>
<accession>A0A3A5MMF7</accession>
<evidence type="ECO:0000259" key="2">
    <source>
        <dbReference type="Pfam" id="PF12684"/>
    </source>
</evidence>
<gene>
    <name evidence="3" type="ORF">D6T64_11835</name>
</gene>
<evidence type="ECO:0000313" key="3">
    <source>
        <dbReference type="EMBL" id="RJT88073.1"/>
    </source>
</evidence>